<proteinExistence type="predicted"/>
<sequence length="174" mass="18346">MTARKLRKLPPRPRKATLVKPRLPLAVVTLAAALTSGAGCEHHRHTPTAGACTPDPTPIAGQQVRGCLSAADQISDGTSVTVADVDIHNGPGWVVLHTDDGGEPGPRIGVVSVRQGRSTQVSIPVTGRMTTGNYWPMLHVDVGVEGTYEFPAGPDVPVVDSQGMVMRLIHVTVR</sequence>
<protein>
    <recommendedName>
        <fullName evidence="1">DUF7282 domain-containing protein</fullName>
    </recommendedName>
</protein>
<evidence type="ECO:0000313" key="3">
    <source>
        <dbReference type="Proteomes" id="UP000192674"/>
    </source>
</evidence>
<dbReference type="Pfam" id="PF23951">
    <property type="entry name" value="DUF7282"/>
    <property type="match status" value="1"/>
</dbReference>
<dbReference type="Proteomes" id="UP000192674">
    <property type="component" value="Unassembled WGS sequence"/>
</dbReference>
<evidence type="ECO:0000313" key="2">
    <source>
        <dbReference type="EMBL" id="SMD26473.1"/>
    </source>
</evidence>
<name>A0A1W2FX79_KIBAR</name>
<organism evidence="2 3">
    <name type="scientific">Kibdelosporangium aridum</name>
    <dbReference type="NCBI Taxonomy" id="2030"/>
    <lineage>
        <taxon>Bacteria</taxon>
        <taxon>Bacillati</taxon>
        <taxon>Actinomycetota</taxon>
        <taxon>Actinomycetes</taxon>
        <taxon>Pseudonocardiales</taxon>
        <taxon>Pseudonocardiaceae</taxon>
        <taxon>Kibdelosporangium</taxon>
    </lineage>
</organism>
<reference evidence="2 3" key="1">
    <citation type="submission" date="2017-04" db="EMBL/GenBank/DDBJ databases">
        <authorList>
            <person name="Afonso C.L."/>
            <person name="Miller P.J."/>
            <person name="Scott M.A."/>
            <person name="Spackman E."/>
            <person name="Goraichik I."/>
            <person name="Dimitrov K.M."/>
            <person name="Suarez D.L."/>
            <person name="Swayne D.E."/>
        </authorList>
    </citation>
    <scope>NUCLEOTIDE SEQUENCE [LARGE SCALE GENOMIC DNA]</scope>
    <source>
        <strain evidence="2 3">DSM 43828</strain>
    </source>
</reference>
<dbReference type="InterPro" id="IPR055706">
    <property type="entry name" value="Slg1/2_DUF7282"/>
</dbReference>
<gene>
    <name evidence="2" type="ORF">SAMN05661093_10056</name>
</gene>
<dbReference type="AlphaFoldDB" id="A0A1W2FX79"/>
<feature type="domain" description="DUF7282" evidence="1">
    <location>
        <begin position="68"/>
        <end position="169"/>
    </location>
</feature>
<evidence type="ECO:0000259" key="1">
    <source>
        <dbReference type="Pfam" id="PF23951"/>
    </source>
</evidence>
<dbReference type="EMBL" id="FWXV01000014">
    <property type="protein sequence ID" value="SMD26473.1"/>
    <property type="molecule type" value="Genomic_DNA"/>
</dbReference>
<accession>A0A1W2FX79</accession>
<keyword evidence="3" id="KW-1185">Reference proteome</keyword>